<reference evidence="2" key="1">
    <citation type="journal article" date="2014" name="Int. J. Syst. Evol. Microbiol.">
        <title>Complete genome sequence of Corynebacterium casei LMG S-19264T (=DSM 44701T), isolated from a smear-ripened cheese.</title>
        <authorList>
            <consortium name="US DOE Joint Genome Institute (JGI-PGF)"/>
            <person name="Walter F."/>
            <person name="Albersmeier A."/>
            <person name="Kalinowski J."/>
            <person name="Ruckert C."/>
        </authorList>
    </citation>
    <scope>NUCLEOTIDE SEQUENCE</scope>
    <source>
        <strain evidence="2">JCM 31311</strain>
    </source>
</reference>
<reference evidence="2" key="2">
    <citation type="submission" date="2020-09" db="EMBL/GenBank/DDBJ databases">
        <authorList>
            <person name="Sun Q."/>
            <person name="Ohkuma M."/>
        </authorList>
    </citation>
    <scope>NUCLEOTIDE SEQUENCE</scope>
    <source>
        <strain evidence="2">JCM 31311</strain>
    </source>
</reference>
<keyword evidence="3" id="KW-1185">Reference proteome</keyword>
<name>A0A918F7P8_9DEIO</name>
<sequence length="167" mass="18908">MTLVPPDAVIVSNLRLPVPEGYTPLYVGRRMPRKEGSVFGNPLPVVGTTWTREADQWTRFLMTHEQPAIRHLARCALKNRGYQQGEAAALYLEVLREQCRTDTPQRRRLLELAERVVRGERYALQCWCPASLPCHASVVREALMGYAQRSMDDSAAHDRDFCAAQVG</sequence>
<organism evidence="2 3">
    <name type="scientific">Deinococcus ruber</name>
    <dbReference type="NCBI Taxonomy" id="1848197"/>
    <lineage>
        <taxon>Bacteria</taxon>
        <taxon>Thermotogati</taxon>
        <taxon>Deinococcota</taxon>
        <taxon>Deinococci</taxon>
        <taxon>Deinococcales</taxon>
        <taxon>Deinococcaceae</taxon>
        <taxon>Deinococcus</taxon>
    </lineage>
</organism>
<dbReference type="InterPro" id="IPR025475">
    <property type="entry name" value="DUF4326"/>
</dbReference>
<dbReference type="AlphaFoldDB" id="A0A918F7P8"/>
<dbReference type="Proteomes" id="UP000603865">
    <property type="component" value="Unassembled WGS sequence"/>
</dbReference>
<proteinExistence type="predicted"/>
<dbReference type="EMBL" id="BMQL01000015">
    <property type="protein sequence ID" value="GGR13133.1"/>
    <property type="molecule type" value="Genomic_DNA"/>
</dbReference>
<evidence type="ECO:0000259" key="1">
    <source>
        <dbReference type="Pfam" id="PF14216"/>
    </source>
</evidence>
<evidence type="ECO:0000313" key="3">
    <source>
        <dbReference type="Proteomes" id="UP000603865"/>
    </source>
</evidence>
<protein>
    <recommendedName>
        <fullName evidence="1">DUF4326 domain-containing protein</fullName>
    </recommendedName>
</protein>
<feature type="domain" description="DUF4326" evidence="1">
    <location>
        <begin position="25"/>
        <end position="140"/>
    </location>
</feature>
<comment type="caution">
    <text evidence="2">The sequence shown here is derived from an EMBL/GenBank/DDBJ whole genome shotgun (WGS) entry which is preliminary data.</text>
</comment>
<dbReference type="Pfam" id="PF14216">
    <property type="entry name" value="DUF4326"/>
    <property type="match status" value="1"/>
</dbReference>
<dbReference type="RefSeq" id="WP_189091099.1">
    <property type="nucleotide sequence ID" value="NZ_BMQL01000015.1"/>
</dbReference>
<evidence type="ECO:0000313" key="2">
    <source>
        <dbReference type="EMBL" id="GGR13133.1"/>
    </source>
</evidence>
<gene>
    <name evidence="2" type="ORF">GCM10008957_27610</name>
</gene>
<accession>A0A918F7P8</accession>